<reference evidence="1 2" key="2">
    <citation type="journal article" date="2013" name="Genome Announc.">
        <title>Genome Sequence of Growth-Improving Paenibacillus mucilaginosus Strain KNP414.</title>
        <authorList>
            <person name="Lu J.J."/>
            <person name="Wang J.F."/>
            <person name="Hu X.F."/>
        </authorList>
    </citation>
    <scope>NUCLEOTIDE SEQUENCE [LARGE SCALE GENOMIC DNA]</scope>
    <source>
        <strain evidence="1 2">KNP414</strain>
    </source>
</reference>
<accession>F8F8Z8</accession>
<dbReference type="AlphaFoldDB" id="F8F8Z8"/>
<sequence>MQQYNRKDKTFNTALRPCFAGIDKDRQRMYFRWRSLFNE</sequence>
<reference evidence="2" key="1">
    <citation type="submission" date="2011-06" db="EMBL/GenBank/DDBJ databases">
        <title>Complete genome sequence of Paenibacillus mucilaginosus KNP414.</title>
        <authorList>
            <person name="Wang J."/>
            <person name="Hu S."/>
            <person name="Hu X."/>
            <person name="Zhang B."/>
            <person name="Dong D."/>
            <person name="Zhang S."/>
            <person name="Zhao K."/>
            <person name="Wu D."/>
        </authorList>
    </citation>
    <scope>NUCLEOTIDE SEQUENCE [LARGE SCALE GENOMIC DNA]</scope>
    <source>
        <strain evidence="2">KNP414</strain>
    </source>
</reference>
<dbReference type="Proteomes" id="UP000006620">
    <property type="component" value="Chromosome"/>
</dbReference>
<protein>
    <submittedName>
        <fullName evidence="1">Uncharacterized protein</fullName>
    </submittedName>
</protein>
<name>F8F8Z8_PAEMK</name>
<gene>
    <name evidence="1" type="ordered locus">KNP414_03908</name>
</gene>
<evidence type="ECO:0000313" key="1">
    <source>
        <dbReference type="EMBL" id="AEI42446.1"/>
    </source>
</evidence>
<proteinExistence type="predicted"/>
<dbReference type="EMBL" id="CP002869">
    <property type="protein sequence ID" value="AEI42446.1"/>
    <property type="molecule type" value="Genomic_DNA"/>
</dbReference>
<evidence type="ECO:0000313" key="2">
    <source>
        <dbReference type="Proteomes" id="UP000006620"/>
    </source>
</evidence>
<dbReference type="KEGG" id="pms:KNP414_03908"/>
<dbReference type="HOGENOM" id="CLU_3313834_0_0_9"/>
<organism evidence="1 2">
    <name type="scientific">Paenibacillus mucilaginosus (strain KNP414)</name>
    <dbReference type="NCBI Taxonomy" id="1036673"/>
    <lineage>
        <taxon>Bacteria</taxon>
        <taxon>Bacillati</taxon>
        <taxon>Bacillota</taxon>
        <taxon>Bacilli</taxon>
        <taxon>Bacillales</taxon>
        <taxon>Paenibacillaceae</taxon>
        <taxon>Paenibacillus</taxon>
    </lineage>
</organism>
<dbReference type="PATRIC" id="fig|1036673.3.peg.3591"/>